<dbReference type="GO" id="GO:0008360">
    <property type="term" value="P:regulation of cell shape"/>
    <property type="evidence" value="ECO:0007669"/>
    <property type="project" value="UniProtKB-KW"/>
</dbReference>
<evidence type="ECO:0000256" key="5">
    <source>
        <dbReference type="SAM" id="Coils"/>
    </source>
</evidence>
<protein>
    <recommendedName>
        <fullName evidence="2">Cell shape-determining protein MreC</fullName>
    </recommendedName>
    <alternativeName>
        <fullName evidence="4">Cell shape protein MreC</fullName>
    </alternativeName>
</protein>
<dbReference type="Gene3D" id="2.40.10.340">
    <property type="entry name" value="Rod shape-determining protein MreC, domain 1"/>
    <property type="match status" value="1"/>
</dbReference>
<keyword evidence="3" id="KW-0133">Cell shape</keyword>
<dbReference type="InterPro" id="IPR042175">
    <property type="entry name" value="Cell/Rod_MreC_2"/>
</dbReference>
<reference evidence="7 8" key="1">
    <citation type="journal article" date="2015" name="Nature">
        <title>rRNA introns, odd ribosomes, and small enigmatic genomes across a large radiation of phyla.</title>
        <authorList>
            <person name="Brown C.T."/>
            <person name="Hug L.A."/>
            <person name="Thomas B.C."/>
            <person name="Sharon I."/>
            <person name="Castelle C.J."/>
            <person name="Singh A."/>
            <person name="Wilkins M.J."/>
            <person name="Williams K.H."/>
            <person name="Banfield J.F."/>
        </authorList>
    </citation>
    <scope>NUCLEOTIDE SEQUENCE [LARGE SCALE GENOMIC DNA]</scope>
</reference>
<gene>
    <name evidence="7" type="ORF">UY72_C0073G0004</name>
</gene>
<keyword evidence="5" id="KW-0175">Coiled coil</keyword>
<dbReference type="PANTHER" id="PTHR34138:SF1">
    <property type="entry name" value="CELL SHAPE-DETERMINING PROTEIN MREC"/>
    <property type="match status" value="1"/>
</dbReference>
<evidence type="ECO:0000256" key="3">
    <source>
        <dbReference type="ARBA" id="ARBA00022960"/>
    </source>
</evidence>
<comment type="similarity">
    <text evidence="1">Belongs to the MreC family.</text>
</comment>
<sequence length="273" mass="29315">MPRAWYATDRARGVVKGSAMFLAGVLVYTLLIRIQPLGIADAWARHQLVRMGTWTGGVIARLIASEDSFATQFAACEEDRMETTERLAEAQANARELEEIRGLLHFQEKVSPDGVAARVLARSIGGSSSVTIDRGTSDGVTIGMAAVIREGIYYGVVTEVEEYRATVRLSTDRTSKVPAAIVGKQRTIGMVEGQEGALLAMDFIPQDANVEAGNLVVTSGLDGLMPEGLVIGMISDVVVQESAPFKRAIIEPLHDPREWSTMLILSAGATVGL</sequence>
<dbReference type="AlphaFoldDB" id="A0A0G1XC09"/>
<proteinExistence type="inferred from homology"/>
<accession>A0A0G1XC09</accession>
<evidence type="ECO:0000256" key="4">
    <source>
        <dbReference type="ARBA" id="ARBA00032089"/>
    </source>
</evidence>
<dbReference type="GO" id="GO:0005886">
    <property type="term" value="C:plasma membrane"/>
    <property type="evidence" value="ECO:0007669"/>
    <property type="project" value="TreeGrafter"/>
</dbReference>
<evidence type="ECO:0000313" key="8">
    <source>
        <dbReference type="Proteomes" id="UP000034846"/>
    </source>
</evidence>
<organism evidence="7 8">
    <name type="scientific">Candidatus Uhrbacteria bacterium GW2011_GWD2_52_7</name>
    <dbReference type="NCBI Taxonomy" id="1618989"/>
    <lineage>
        <taxon>Bacteria</taxon>
        <taxon>Candidatus Uhriibacteriota</taxon>
    </lineage>
</organism>
<feature type="domain" description="Rod shape-determining protein MreC beta-barrel core" evidence="6">
    <location>
        <begin position="127"/>
        <end position="265"/>
    </location>
</feature>
<dbReference type="Proteomes" id="UP000034846">
    <property type="component" value="Unassembled WGS sequence"/>
</dbReference>
<evidence type="ECO:0000313" key="7">
    <source>
        <dbReference type="EMBL" id="KKW28415.1"/>
    </source>
</evidence>
<dbReference type="InterPro" id="IPR042177">
    <property type="entry name" value="Cell/Rod_1"/>
</dbReference>
<dbReference type="Gene3D" id="2.40.10.350">
    <property type="entry name" value="Rod shape-determining protein MreC, domain 2"/>
    <property type="match status" value="1"/>
</dbReference>
<comment type="caution">
    <text evidence="7">The sequence shown here is derived from an EMBL/GenBank/DDBJ whole genome shotgun (WGS) entry which is preliminary data.</text>
</comment>
<evidence type="ECO:0000256" key="2">
    <source>
        <dbReference type="ARBA" id="ARBA00013855"/>
    </source>
</evidence>
<evidence type="ECO:0000256" key="1">
    <source>
        <dbReference type="ARBA" id="ARBA00009369"/>
    </source>
</evidence>
<dbReference type="InterPro" id="IPR007221">
    <property type="entry name" value="MreC"/>
</dbReference>
<evidence type="ECO:0000259" key="6">
    <source>
        <dbReference type="Pfam" id="PF04085"/>
    </source>
</evidence>
<dbReference type="EMBL" id="LCRD01000073">
    <property type="protein sequence ID" value="KKW28415.1"/>
    <property type="molecule type" value="Genomic_DNA"/>
</dbReference>
<dbReference type="InterPro" id="IPR055342">
    <property type="entry name" value="MreC_beta-barrel_core"/>
</dbReference>
<name>A0A0G1XC09_9BACT</name>
<dbReference type="PANTHER" id="PTHR34138">
    <property type="entry name" value="CELL SHAPE-DETERMINING PROTEIN MREC"/>
    <property type="match status" value="1"/>
</dbReference>
<dbReference type="Pfam" id="PF04085">
    <property type="entry name" value="MreC"/>
    <property type="match status" value="1"/>
</dbReference>
<feature type="coiled-coil region" evidence="5">
    <location>
        <begin position="73"/>
        <end position="100"/>
    </location>
</feature>